<dbReference type="InterPro" id="IPR038899">
    <property type="entry name" value="METTL22"/>
</dbReference>
<protein>
    <submittedName>
        <fullName evidence="2">Methyltransferase-like protein 22 isoform X1</fullName>
    </submittedName>
</protein>
<accession>A0A6J2YBA6</accession>
<dbReference type="PANTHER" id="PTHR23108:SF0">
    <property type="entry name" value="METHYLTRANSFERASE-LIKE PROTEIN 22"/>
    <property type="match status" value="1"/>
</dbReference>
<dbReference type="InterPro" id="IPR019410">
    <property type="entry name" value="Methyltransf_16"/>
</dbReference>
<organism evidence="1 2">
    <name type="scientific">Sitophilus oryzae</name>
    <name type="common">Rice weevil</name>
    <name type="synonym">Curculio oryzae</name>
    <dbReference type="NCBI Taxonomy" id="7048"/>
    <lineage>
        <taxon>Eukaryota</taxon>
        <taxon>Metazoa</taxon>
        <taxon>Ecdysozoa</taxon>
        <taxon>Arthropoda</taxon>
        <taxon>Hexapoda</taxon>
        <taxon>Insecta</taxon>
        <taxon>Pterygota</taxon>
        <taxon>Neoptera</taxon>
        <taxon>Endopterygota</taxon>
        <taxon>Coleoptera</taxon>
        <taxon>Polyphaga</taxon>
        <taxon>Cucujiformia</taxon>
        <taxon>Curculionidae</taxon>
        <taxon>Dryophthorinae</taxon>
        <taxon>Sitophilus</taxon>
    </lineage>
</organism>
<dbReference type="AlphaFoldDB" id="A0A6J2YBA6"/>
<gene>
    <name evidence="2" type="primary">LOC115885864</name>
</gene>
<dbReference type="OrthoDB" id="46564at2759"/>
<dbReference type="Proteomes" id="UP000504635">
    <property type="component" value="Unplaced"/>
</dbReference>
<dbReference type="InterPro" id="IPR029063">
    <property type="entry name" value="SAM-dependent_MTases_sf"/>
</dbReference>
<dbReference type="SUPFAM" id="SSF53335">
    <property type="entry name" value="S-adenosyl-L-methionine-dependent methyltransferases"/>
    <property type="match status" value="1"/>
</dbReference>
<dbReference type="KEGG" id="soy:115885864"/>
<proteinExistence type="predicted"/>
<evidence type="ECO:0000313" key="1">
    <source>
        <dbReference type="Proteomes" id="UP000504635"/>
    </source>
</evidence>
<evidence type="ECO:0000313" key="2">
    <source>
        <dbReference type="RefSeq" id="XP_030760747.1"/>
    </source>
</evidence>
<dbReference type="Pfam" id="PF10294">
    <property type="entry name" value="Methyltransf_16"/>
    <property type="match status" value="1"/>
</dbReference>
<dbReference type="Gene3D" id="3.40.50.150">
    <property type="entry name" value="Vaccinia Virus protein VP39"/>
    <property type="match status" value="1"/>
</dbReference>
<name>A0A6J2YBA6_SITOR</name>
<dbReference type="GeneID" id="115885864"/>
<dbReference type="GO" id="GO:0005634">
    <property type="term" value="C:nucleus"/>
    <property type="evidence" value="ECO:0007669"/>
    <property type="project" value="TreeGrafter"/>
</dbReference>
<dbReference type="GO" id="GO:0008276">
    <property type="term" value="F:protein methyltransferase activity"/>
    <property type="evidence" value="ECO:0007669"/>
    <property type="project" value="InterPro"/>
</dbReference>
<keyword evidence="1" id="KW-1185">Reference proteome</keyword>
<dbReference type="InParanoid" id="A0A6J2YBA6"/>
<sequence>MDIFVFSPNKTSGVNFQMEMEDFEISSELYEENDYKSRSKPSVNPKNVVSKFSFKLPTYSIEDSEGDLIVPRRNSDLESEKESIEIEHSCSTSLDLVGHQIWRGSLLLSDWLLHNGKSISKDEYILELGSGVGLTSVIASLFCPVICTDVNRGQIFDIIKANVVRNRHITKYPVEIEELDFKVDNLSERIIGLLPKVSIIIAADVVYDDHLTDAFIKTVQKLLDIPPKRALYVALEKRYVFTIRDCDTSAPCYDYFVEKLSTLKNLTIEEQTTDFPQYFVYDKVKELVLWKITSNF</sequence>
<dbReference type="RefSeq" id="XP_030760747.1">
    <property type="nucleotide sequence ID" value="XM_030904887.1"/>
</dbReference>
<reference evidence="2" key="1">
    <citation type="submission" date="2025-08" db="UniProtKB">
        <authorList>
            <consortium name="RefSeq"/>
        </authorList>
    </citation>
    <scope>IDENTIFICATION</scope>
    <source>
        <tissue evidence="2">Gonads</tissue>
    </source>
</reference>
<dbReference type="PANTHER" id="PTHR23108">
    <property type="entry name" value="METHYLTRANSFERASE-RELATED"/>
    <property type="match status" value="1"/>
</dbReference>
<dbReference type="FunCoup" id="A0A6J2YBA6">
    <property type="interactions" value="667"/>
</dbReference>